<dbReference type="EMBL" id="BAAANE010000002">
    <property type="protein sequence ID" value="GAA1622149.1"/>
    <property type="molecule type" value="Genomic_DNA"/>
</dbReference>
<dbReference type="RefSeq" id="WP_344108527.1">
    <property type="nucleotide sequence ID" value="NZ_BAAANE010000002.1"/>
</dbReference>
<sequence length="300" mass="33175">MRTDLTDYASQSAFSDPGIHAGLYDALPTDVHELTAVVRNLLVHYRAGGIEFSGERLDEINHRWIEAALTTDQKRNGTPLATPREPADRIVGCCRDYTLLTVSALRHQGIPARSRIGFAVYFAEGFNCDHVVAEYWNGDRWVMVDAQLDPADAKVFDSLDMPTGPFLSAAEVWQRIRAGEVDADDFGVDPGLPIRGSWFVRNYVFLQLAHLQRDEVLLWDGWGAMGGPDEPADLDLSDEIATLLIASDAGDESATEELATRYAKDPNLRPDNRVQMHSPTGAAPVWIDLTTRQPIDAQGN</sequence>
<comment type="caution">
    <text evidence="2">The sequence shown here is derived from an EMBL/GenBank/DDBJ whole genome shotgun (WGS) entry which is preliminary data.</text>
</comment>
<dbReference type="InterPro" id="IPR002931">
    <property type="entry name" value="Transglutaminase-like"/>
</dbReference>
<dbReference type="SUPFAM" id="SSF54001">
    <property type="entry name" value="Cysteine proteinases"/>
    <property type="match status" value="1"/>
</dbReference>
<reference evidence="3" key="1">
    <citation type="journal article" date="2019" name="Int. J. Syst. Evol. Microbiol.">
        <title>The Global Catalogue of Microorganisms (GCM) 10K type strain sequencing project: providing services to taxonomists for standard genome sequencing and annotation.</title>
        <authorList>
            <consortium name="The Broad Institute Genomics Platform"/>
            <consortium name="The Broad Institute Genome Sequencing Center for Infectious Disease"/>
            <person name="Wu L."/>
            <person name="Ma J."/>
        </authorList>
    </citation>
    <scope>NUCLEOTIDE SEQUENCE [LARGE SCALE GENOMIC DNA]</scope>
    <source>
        <strain evidence="3">JCM 14306</strain>
    </source>
</reference>
<dbReference type="Proteomes" id="UP001501319">
    <property type="component" value="Unassembled WGS sequence"/>
</dbReference>
<evidence type="ECO:0000313" key="3">
    <source>
        <dbReference type="Proteomes" id="UP001501319"/>
    </source>
</evidence>
<organism evidence="2 3">
    <name type="scientific">Kribbella alba</name>
    <dbReference type="NCBI Taxonomy" id="190197"/>
    <lineage>
        <taxon>Bacteria</taxon>
        <taxon>Bacillati</taxon>
        <taxon>Actinomycetota</taxon>
        <taxon>Actinomycetes</taxon>
        <taxon>Propionibacteriales</taxon>
        <taxon>Kribbellaceae</taxon>
        <taxon>Kribbella</taxon>
    </lineage>
</organism>
<accession>A0ABP4QTI7</accession>
<evidence type="ECO:0000259" key="1">
    <source>
        <dbReference type="SMART" id="SM00460"/>
    </source>
</evidence>
<evidence type="ECO:0000313" key="2">
    <source>
        <dbReference type="EMBL" id="GAA1622149.1"/>
    </source>
</evidence>
<dbReference type="SMART" id="SM00460">
    <property type="entry name" value="TGc"/>
    <property type="match status" value="1"/>
</dbReference>
<name>A0ABP4QTI7_9ACTN</name>
<dbReference type="Pfam" id="PF01841">
    <property type="entry name" value="Transglut_core"/>
    <property type="match status" value="1"/>
</dbReference>
<keyword evidence="3" id="KW-1185">Reference proteome</keyword>
<dbReference type="Gene3D" id="3.10.620.30">
    <property type="match status" value="1"/>
</dbReference>
<proteinExistence type="predicted"/>
<feature type="domain" description="Transglutaminase-like" evidence="1">
    <location>
        <begin position="86"/>
        <end position="148"/>
    </location>
</feature>
<gene>
    <name evidence="2" type="ORF">GCM10009744_06730</name>
</gene>
<dbReference type="InterPro" id="IPR038765">
    <property type="entry name" value="Papain-like_cys_pep_sf"/>
</dbReference>
<protein>
    <submittedName>
        <fullName evidence="2">Transglutaminase-like domain-containing protein</fullName>
    </submittedName>
</protein>